<dbReference type="SUPFAM" id="SSF64167">
    <property type="entry name" value="SurE-like"/>
    <property type="match status" value="1"/>
</dbReference>
<dbReference type="OrthoDB" id="9780815at2"/>
<feature type="domain" description="Survival protein SurE-like phosphatase/nucleotidase" evidence="8">
    <location>
        <begin position="8"/>
        <end position="191"/>
    </location>
</feature>
<dbReference type="PANTHER" id="PTHR30457:SF12">
    <property type="entry name" value="5'_3'-NUCLEOTIDASE SURE"/>
    <property type="match status" value="1"/>
</dbReference>
<dbReference type="GO" id="GO:0008253">
    <property type="term" value="F:5'-nucleotidase activity"/>
    <property type="evidence" value="ECO:0007669"/>
    <property type="project" value="UniProtKB-UniRule"/>
</dbReference>
<comment type="catalytic activity">
    <reaction evidence="1 7">
        <text>a ribonucleoside 5'-phosphate + H2O = a ribonucleoside + phosphate</text>
        <dbReference type="Rhea" id="RHEA:12484"/>
        <dbReference type="ChEBI" id="CHEBI:15377"/>
        <dbReference type="ChEBI" id="CHEBI:18254"/>
        <dbReference type="ChEBI" id="CHEBI:43474"/>
        <dbReference type="ChEBI" id="CHEBI:58043"/>
        <dbReference type="EC" id="3.1.3.5"/>
    </reaction>
</comment>
<organism evidence="9 10">
    <name type="scientific">Bacteroides luti</name>
    <dbReference type="NCBI Taxonomy" id="1297750"/>
    <lineage>
        <taxon>Bacteria</taxon>
        <taxon>Pseudomonadati</taxon>
        <taxon>Bacteroidota</taxon>
        <taxon>Bacteroidia</taxon>
        <taxon>Bacteroidales</taxon>
        <taxon>Bacteroidaceae</taxon>
        <taxon>Bacteroides</taxon>
    </lineage>
</organism>
<dbReference type="Pfam" id="PF01975">
    <property type="entry name" value="SurE"/>
    <property type="match status" value="1"/>
</dbReference>
<dbReference type="HAMAP" id="MF_00060">
    <property type="entry name" value="SurE"/>
    <property type="match status" value="1"/>
</dbReference>
<dbReference type="InterPro" id="IPR036523">
    <property type="entry name" value="SurE-like_sf"/>
</dbReference>
<feature type="binding site" evidence="7">
    <location>
        <position position="13"/>
    </location>
    <ligand>
        <name>a divalent metal cation</name>
        <dbReference type="ChEBI" id="CHEBI:60240"/>
    </ligand>
</feature>
<evidence type="ECO:0000256" key="3">
    <source>
        <dbReference type="ARBA" id="ARBA00022490"/>
    </source>
</evidence>
<sequence>MENERPLILISNDDGFMAKGINELVKYVRPLGDIVVMAPDSPRSGMACAITADRPVKYTLMKKEPGLAVYKCSGTPADCIKLAKYAVLDRQPDLVIGGINHGDNAAVNVHYSGTMGVVIEGCLSGVPSIGFSICDHNHDADFEPTADIIRSITQKVIDNGLPKGICLNVNFPLCPEIKGVKICRQTVGQWTHEWARRSHPNGSEYFWLTGDFENHEPDEEDTDNWALNHDYAAITPTKVDVTAYEVMDQLKAWNL</sequence>
<comment type="cofactor">
    <cofactor evidence="7">
        <name>a divalent metal cation</name>
        <dbReference type="ChEBI" id="CHEBI:60240"/>
    </cofactor>
    <text evidence="7">Binds 1 divalent metal cation per subunit.</text>
</comment>
<dbReference type="PANTHER" id="PTHR30457">
    <property type="entry name" value="5'-NUCLEOTIDASE SURE"/>
    <property type="match status" value="1"/>
</dbReference>
<evidence type="ECO:0000259" key="8">
    <source>
        <dbReference type="Pfam" id="PF01975"/>
    </source>
</evidence>
<proteinExistence type="inferred from homology"/>
<dbReference type="STRING" id="1297750.SAMN05444405_10939"/>
<evidence type="ECO:0000256" key="7">
    <source>
        <dbReference type="HAMAP-Rule" id="MF_00060"/>
    </source>
</evidence>
<comment type="subcellular location">
    <subcellularLocation>
        <location evidence="7">Cytoplasm</location>
    </subcellularLocation>
</comment>
<dbReference type="AlphaFoldDB" id="A0A1M5BYS2"/>
<evidence type="ECO:0000313" key="10">
    <source>
        <dbReference type="Proteomes" id="UP000184509"/>
    </source>
</evidence>
<protein>
    <recommendedName>
        <fullName evidence="7">5'-nucleotidase SurE</fullName>
        <ecNumber evidence="7">3.1.3.5</ecNumber>
    </recommendedName>
    <alternativeName>
        <fullName evidence="7">Nucleoside 5'-monophosphate phosphohydrolase</fullName>
    </alternativeName>
</protein>
<dbReference type="Proteomes" id="UP000184509">
    <property type="component" value="Unassembled WGS sequence"/>
</dbReference>
<dbReference type="EMBL" id="FQTV01000009">
    <property type="protein sequence ID" value="SHF47591.1"/>
    <property type="molecule type" value="Genomic_DNA"/>
</dbReference>
<dbReference type="NCBIfam" id="TIGR00087">
    <property type="entry name" value="surE"/>
    <property type="match status" value="1"/>
</dbReference>
<keyword evidence="4 7" id="KW-0479">Metal-binding</keyword>
<dbReference type="InterPro" id="IPR002828">
    <property type="entry name" value="SurE-like_Pase/nucleotidase"/>
</dbReference>
<dbReference type="GO" id="GO:0046872">
    <property type="term" value="F:metal ion binding"/>
    <property type="evidence" value="ECO:0007669"/>
    <property type="project" value="UniProtKB-UniRule"/>
</dbReference>
<evidence type="ECO:0000256" key="4">
    <source>
        <dbReference type="ARBA" id="ARBA00022723"/>
    </source>
</evidence>
<evidence type="ECO:0000256" key="5">
    <source>
        <dbReference type="ARBA" id="ARBA00022741"/>
    </source>
</evidence>
<dbReference type="InterPro" id="IPR030048">
    <property type="entry name" value="SurE"/>
</dbReference>
<keyword evidence="10" id="KW-1185">Reference proteome</keyword>
<dbReference type="GO" id="GO:0004309">
    <property type="term" value="F:exopolyphosphatase activity"/>
    <property type="evidence" value="ECO:0007669"/>
    <property type="project" value="TreeGrafter"/>
</dbReference>
<comment type="similarity">
    <text evidence="2 7">Belongs to the SurE nucleotidase family.</text>
</comment>
<accession>A0A1M5BYS2</accession>
<gene>
    <name evidence="7" type="primary">surE</name>
    <name evidence="9" type="ORF">SAMN05444405_10939</name>
</gene>
<evidence type="ECO:0000256" key="6">
    <source>
        <dbReference type="ARBA" id="ARBA00022801"/>
    </source>
</evidence>
<dbReference type="EC" id="3.1.3.5" evidence="7"/>
<dbReference type="Gene3D" id="3.40.1210.10">
    <property type="entry name" value="Survival protein SurE-like phosphatase/nucleotidase"/>
    <property type="match status" value="1"/>
</dbReference>
<keyword evidence="3 7" id="KW-0963">Cytoplasm</keyword>
<dbReference type="NCBIfam" id="NF001492">
    <property type="entry name" value="PRK00346.2-2"/>
    <property type="match status" value="1"/>
</dbReference>
<evidence type="ECO:0000256" key="2">
    <source>
        <dbReference type="ARBA" id="ARBA00011062"/>
    </source>
</evidence>
<feature type="binding site" evidence="7">
    <location>
        <position position="14"/>
    </location>
    <ligand>
        <name>a divalent metal cation</name>
        <dbReference type="ChEBI" id="CHEBI:60240"/>
    </ligand>
</feature>
<evidence type="ECO:0000256" key="1">
    <source>
        <dbReference type="ARBA" id="ARBA00000815"/>
    </source>
</evidence>
<feature type="binding site" evidence="7">
    <location>
        <position position="44"/>
    </location>
    <ligand>
        <name>a divalent metal cation</name>
        <dbReference type="ChEBI" id="CHEBI:60240"/>
    </ligand>
</feature>
<comment type="function">
    <text evidence="7">Nucleotidase that shows phosphatase activity on nucleoside 5'-monophosphates.</text>
</comment>
<dbReference type="GO" id="GO:0008254">
    <property type="term" value="F:3'-nucleotidase activity"/>
    <property type="evidence" value="ECO:0007669"/>
    <property type="project" value="TreeGrafter"/>
</dbReference>
<dbReference type="GO" id="GO:0005737">
    <property type="term" value="C:cytoplasm"/>
    <property type="evidence" value="ECO:0007669"/>
    <property type="project" value="UniProtKB-SubCell"/>
</dbReference>
<keyword evidence="5 7" id="KW-0547">Nucleotide-binding</keyword>
<evidence type="ECO:0000313" key="9">
    <source>
        <dbReference type="EMBL" id="SHF47591.1"/>
    </source>
</evidence>
<dbReference type="GO" id="GO:0000166">
    <property type="term" value="F:nucleotide binding"/>
    <property type="evidence" value="ECO:0007669"/>
    <property type="project" value="UniProtKB-KW"/>
</dbReference>
<feature type="binding site" evidence="7">
    <location>
        <position position="100"/>
    </location>
    <ligand>
        <name>a divalent metal cation</name>
        <dbReference type="ChEBI" id="CHEBI:60240"/>
    </ligand>
</feature>
<keyword evidence="6 7" id="KW-0378">Hydrolase</keyword>
<reference evidence="9 10" key="1">
    <citation type="submission" date="2016-11" db="EMBL/GenBank/DDBJ databases">
        <authorList>
            <person name="Jaros S."/>
            <person name="Januszkiewicz K."/>
            <person name="Wedrychowicz H."/>
        </authorList>
    </citation>
    <scope>NUCLEOTIDE SEQUENCE [LARGE SCALE GENOMIC DNA]</scope>
    <source>
        <strain evidence="9 10">DSM 26991</strain>
    </source>
</reference>
<name>A0A1M5BYS2_9BACE</name>
<dbReference type="RefSeq" id="WP_073401630.1">
    <property type="nucleotide sequence ID" value="NZ_FQTV01000009.1"/>
</dbReference>